<feature type="transmembrane region" description="Helical" evidence="1">
    <location>
        <begin position="292"/>
        <end position="307"/>
    </location>
</feature>
<feature type="transmembrane region" description="Helical" evidence="1">
    <location>
        <begin position="231"/>
        <end position="250"/>
    </location>
</feature>
<evidence type="ECO:0000313" key="2">
    <source>
        <dbReference type="EMBL" id="REI19450.1"/>
    </source>
</evidence>
<dbReference type="AlphaFoldDB" id="A0AAX1RSS4"/>
<keyword evidence="1" id="KW-1133">Transmembrane helix</keyword>
<dbReference type="PANTHER" id="PTHR34821:SF2">
    <property type="entry name" value="INNER MEMBRANE PROTEIN YDCZ"/>
    <property type="match status" value="1"/>
</dbReference>
<feature type="transmembrane region" description="Helical" evidence="1">
    <location>
        <begin position="256"/>
        <end position="280"/>
    </location>
</feature>
<evidence type="ECO:0000256" key="1">
    <source>
        <dbReference type="SAM" id="Phobius"/>
    </source>
</evidence>
<dbReference type="Proteomes" id="UP000256337">
    <property type="component" value="Unassembled WGS sequence"/>
</dbReference>
<dbReference type="RefSeq" id="WP_115855898.1">
    <property type="nucleotide sequence ID" value="NZ_CAJUZR010000001.1"/>
</dbReference>
<dbReference type="EMBL" id="QKYD01000158">
    <property type="protein sequence ID" value="REI19450.1"/>
    <property type="molecule type" value="Genomic_DNA"/>
</dbReference>
<reference evidence="2 3" key="1">
    <citation type="journal article" date="2018" name="Vet. Microbiol.">
        <title>Characterisation of Staphylococcus felis isolated from cats using whole genome sequencing.</title>
        <authorList>
            <person name="Worthing K."/>
            <person name="Pang S."/>
            <person name="Trott D.J."/>
            <person name="Abraham S."/>
            <person name="Coombs G.W."/>
            <person name="Jordan D."/>
            <person name="McIntyre L."/>
            <person name="Davies M.R."/>
            <person name="Norris J."/>
        </authorList>
    </citation>
    <scope>NUCLEOTIDE SEQUENCE [LARGE SCALE GENOMIC DNA]</scope>
    <source>
        <strain evidence="2 3">F25</strain>
    </source>
</reference>
<feature type="transmembrane region" description="Helical" evidence="1">
    <location>
        <begin position="160"/>
        <end position="180"/>
    </location>
</feature>
<accession>A0AAX1RSS4</accession>
<dbReference type="PANTHER" id="PTHR34821">
    <property type="entry name" value="INNER MEMBRANE PROTEIN YDCZ"/>
    <property type="match status" value="1"/>
</dbReference>
<evidence type="ECO:0000313" key="3">
    <source>
        <dbReference type="Proteomes" id="UP000256337"/>
    </source>
</evidence>
<keyword evidence="1" id="KW-0812">Transmembrane</keyword>
<name>A0AAX1RSS4_9STAP</name>
<keyword evidence="1" id="KW-0472">Membrane</keyword>
<feature type="transmembrane region" description="Helical" evidence="1">
    <location>
        <begin position="67"/>
        <end position="89"/>
    </location>
</feature>
<dbReference type="GO" id="GO:0005886">
    <property type="term" value="C:plasma membrane"/>
    <property type="evidence" value="ECO:0007669"/>
    <property type="project" value="TreeGrafter"/>
</dbReference>
<feature type="transmembrane region" description="Helical" evidence="1">
    <location>
        <begin position="128"/>
        <end position="148"/>
    </location>
</feature>
<dbReference type="Pfam" id="PF04657">
    <property type="entry name" value="DMT_YdcZ"/>
    <property type="match status" value="2"/>
</dbReference>
<protein>
    <submittedName>
        <fullName evidence="2">EamA-like transporter family protein</fullName>
    </submittedName>
</protein>
<feature type="transmembrane region" description="Helical" evidence="1">
    <location>
        <begin position="33"/>
        <end position="55"/>
    </location>
</feature>
<dbReference type="InterPro" id="IPR006750">
    <property type="entry name" value="YdcZ"/>
</dbReference>
<comment type="caution">
    <text evidence="2">The sequence shown here is derived from an EMBL/GenBank/DDBJ whole genome shotgun (WGS) entry which is preliminary data.</text>
</comment>
<sequence>MLLLLLGLGLCAGFAVPIQTAINSKLSLYTRSPFYAATISFGTGTIGLLLINIVFNPQLFNVIFSSQIQYTWFLGGMMGVIFLSGNLLLLPRIGASLTVVTTVSGQIAMSVVIDTLGLFNVSYQPFSTLKGIGLLLLLLGVVLMNLNRQSLLDKQRSSRTTFWLCIGVILGCAPPIQTAINTQLSQSIHSPLFASFISFLVGTLVLIIITSIIHRKFRIYVYHDIHGPIRWWHFIGGMLGVIFVTANIILTPHLGVAYTIIIVMIGQIIMGLIIDHFGLLGLPSIKISHQRLLGFALIIIAIIMIQLS</sequence>
<feature type="transmembrane region" description="Helical" evidence="1">
    <location>
        <begin position="192"/>
        <end position="210"/>
    </location>
</feature>
<gene>
    <name evidence="2" type="ORF">DOS76_10780</name>
</gene>
<proteinExistence type="predicted"/>
<organism evidence="2 3">
    <name type="scientific">Staphylococcus felis</name>
    <dbReference type="NCBI Taxonomy" id="46127"/>
    <lineage>
        <taxon>Bacteria</taxon>
        <taxon>Bacillati</taxon>
        <taxon>Bacillota</taxon>
        <taxon>Bacilli</taxon>
        <taxon>Bacillales</taxon>
        <taxon>Staphylococcaceae</taxon>
        <taxon>Staphylococcus</taxon>
    </lineage>
</organism>